<proteinExistence type="predicted"/>
<name>A0AAD7SIC2_9TELE</name>
<feature type="region of interest" description="Disordered" evidence="1">
    <location>
        <begin position="70"/>
        <end position="93"/>
    </location>
</feature>
<keyword evidence="3" id="KW-1185">Reference proteome</keyword>
<dbReference type="Proteomes" id="UP001221898">
    <property type="component" value="Unassembled WGS sequence"/>
</dbReference>
<evidence type="ECO:0000256" key="1">
    <source>
        <dbReference type="SAM" id="MobiDB-lite"/>
    </source>
</evidence>
<gene>
    <name evidence="2" type="ORF">AAFF_G00360450</name>
</gene>
<evidence type="ECO:0000313" key="3">
    <source>
        <dbReference type="Proteomes" id="UP001221898"/>
    </source>
</evidence>
<evidence type="ECO:0000313" key="2">
    <source>
        <dbReference type="EMBL" id="KAJ8403129.1"/>
    </source>
</evidence>
<dbReference type="AlphaFoldDB" id="A0AAD7SIC2"/>
<accession>A0AAD7SIC2</accession>
<dbReference type="EMBL" id="JAINUG010000060">
    <property type="protein sequence ID" value="KAJ8403129.1"/>
    <property type="molecule type" value="Genomic_DNA"/>
</dbReference>
<reference evidence="2" key="1">
    <citation type="journal article" date="2023" name="Science">
        <title>Genome structures resolve the early diversification of teleost fishes.</title>
        <authorList>
            <person name="Parey E."/>
            <person name="Louis A."/>
            <person name="Montfort J."/>
            <person name="Bouchez O."/>
            <person name="Roques C."/>
            <person name="Iampietro C."/>
            <person name="Lluch J."/>
            <person name="Castinel A."/>
            <person name="Donnadieu C."/>
            <person name="Desvignes T."/>
            <person name="Floi Bucao C."/>
            <person name="Jouanno E."/>
            <person name="Wen M."/>
            <person name="Mejri S."/>
            <person name="Dirks R."/>
            <person name="Jansen H."/>
            <person name="Henkel C."/>
            <person name="Chen W.J."/>
            <person name="Zahm M."/>
            <person name="Cabau C."/>
            <person name="Klopp C."/>
            <person name="Thompson A.W."/>
            <person name="Robinson-Rechavi M."/>
            <person name="Braasch I."/>
            <person name="Lecointre G."/>
            <person name="Bobe J."/>
            <person name="Postlethwait J.H."/>
            <person name="Berthelot C."/>
            <person name="Roest Crollius H."/>
            <person name="Guiguen Y."/>
        </authorList>
    </citation>
    <scope>NUCLEOTIDE SEQUENCE</scope>
    <source>
        <strain evidence="2">NC1722</strain>
    </source>
</reference>
<comment type="caution">
    <text evidence="2">The sequence shown here is derived from an EMBL/GenBank/DDBJ whole genome shotgun (WGS) entry which is preliminary data.</text>
</comment>
<sequence length="93" mass="10130">MFAVMPRCGGRGGMWAIEPEGDLWLEPGAATQDMGALSPPRVLCCSQWNDCRLTPATVTAPDVARIPRIKPRDDAMNGTMVNSDDQRPPASFR</sequence>
<protein>
    <submittedName>
        <fullName evidence="2">Uncharacterized protein</fullName>
    </submittedName>
</protein>
<organism evidence="2 3">
    <name type="scientific">Aldrovandia affinis</name>
    <dbReference type="NCBI Taxonomy" id="143900"/>
    <lineage>
        <taxon>Eukaryota</taxon>
        <taxon>Metazoa</taxon>
        <taxon>Chordata</taxon>
        <taxon>Craniata</taxon>
        <taxon>Vertebrata</taxon>
        <taxon>Euteleostomi</taxon>
        <taxon>Actinopterygii</taxon>
        <taxon>Neopterygii</taxon>
        <taxon>Teleostei</taxon>
        <taxon>Notacanthiformes</taxon>
        <taxon>Halosauridae</taxon>
        <taxon>Aldrovandia</taxon>
    </lineage>
</organism>